<sequence length="53" mass="6161">GAHDSEFIEGAYLATHIAYIPTGNHRFPIYVEDSPRLYDFHRENFYAVLEMGE</sequence>
<keyword evidence="2" id="KW-1185">Reference proteome</keyword>
<dbReference type="EMBL" id="JAAZSR010000266">
    <property type="protein sequence ID" value="NKX51616.1"/>
    <property type="molecule type" value="Genomic_DNA"/>
</dbReference>
<feature type="non-terminal residue" evidence="1">
    <location>
        <position position="1"/>
    </location>
</feature>
<evidence type="ECO:0000313" key="1">
    <source>
        <dbReference type="EMBL" id="NKX51616.1"/>
    </source>
</evidence>
<proteinExistence type="predicted"/>
<evidence type="ECO:0000313" key="2">
    <source>
        <dbReference type="Proteomes" id="UP000523795"/>
    </source>
</evidence>
<name>A0ABX1JRC2_9MICC</name>
<comment type="caution">
    <text evidence="1">The sequence shown here is derived from an EMBL/GenBank/DDBJ whole genome shotgun (WGS) entry which is preliminary data.</text>
</comment>
<feature type="non-terminal residue" evidence="1">
    <location>
        <position position="53"/>
    </location>
</feature>
<accession>A0ABX1JRC2</accession>
<gene>
    <name evidence="1" type="ORF">HER39_13780</name>
</gene>
<protein>
    <submittedName>
        <fullName evidence="1">Uncharacterized protein</fullName>
    </submittedName>
</protein>
<reference evidence="1 2" key="1">
    <citation type="submission" date="2020-04" db="EMBL/GenBank/DDBJ databases">
        <authorList>
            <person name="Liu S."/>
        </authorList>
    </citation>
    <scope>NUCLEOTIDE SEQUENCE [LARGE SCALE GENOMIC DNA]</scope>
    <source>
        <strain evidence="1 2">CGMCC 1.15091</strain>
    </source>
</reference>
<dbReference type="Proteomes" id="UP000523795">
    <property type="component" value="Unassembled WGS sequence"/>
</dbReference>
<organism evidence="1 2">
    <name type="scientific">Arthrobacter deserti</name>
    <dbReference type="NCBI Taxonomy" id="1742687"/>
    <lineage>
        <taxon>Bacteria</taxon>
        <taxon>Bacillati</taxon>
        <taxon>Actinomycetota</taxon>
        <taxon>Actinomycetes</taxon>
        <taxon>Micrococcales</taxon>
        <taxon>Micrococcaceae</taxon>
        <taxon>Arthrobacter</taxon>
    </lineage>
</organism>